<dbReference type="OMA" id="VADHRVC"/>
<keyword evidence="2" id="KW-1185">Reference proteome</keyword>
<protein>
    <submittedName>
        <fullName evidence="1">Uncharacterized protein</fullName>
    </submittedName>
</protein>
<organism evidence="1 2">
    <name type="scientific">Rhizophagus irregularis (strain DAOM 197198w)</name>
    <name type="common">Glomus intraradices</name>
    <dbReference type="NCBI Taxonomy" id="1432141"/>
    <lineage>
        <taxon>Eukaryota</taxon>
        <taxon>Fungi</taxon>
        <taxon>Fungi incertae sedis</taxon>
        <taxon>Mucoromycota</taxon>
        <taxon>Glomeromycotina</taxon>
        <taxon>Glomeromycetes</taxon>
        <taxon>Glomerales</taxon>
        <taxon>Glomeraceae</taxon>
        <taxon>Rhizophagus</taxon>
    </lineage>
</organism>
<dbReference type="HOGENOM" id="CLU_204125_0_0_1"/>
<dbReference type="PANTHER" id="PTHR46579:SF2">
    <property type="entry name" value="C2H2-TYPE DOMAIN-CONTAINING PROTEIN"/>
    <property type="match status" value="1"/>
</dbReference>
<gene>
    <name evidence="1" type="ORF">RirG_139780</name>
</gene>
<dbReference type="STRING" id="1432141.A0A015MD73"/>
<sequence length="72" mass="8591">MENMDDWFITQNSNEHRQNALGWRRCNSDASQNRFAKQTGVRWSELLRLPYFDPIMFTIVDPMHCLFLGIAR</sequence>
<evidence type="ECO:0000313" key="2">
    <source>
        <dbReference type="Proteomes" id="UP000022910"/>
    </source>
</evidence>
<reference evidence="1 2" key="1">
    <citation type="submission" date="2014-02" db="EMBL/GenBank/DDBJ databases">
        <title>Single nucleus genome sequencing reveals high similarity among nuclei of an endomycorrhizal fungus.</title>
        <authorList>
            <person name="Lin K."/>
            <person name="Geurts R."/>
            <person name="Zhang Z."/>
            <person name="Limpens E."/>
            <person name="Saunders D.G."/>
            <person name="Mu D."/>
            <person name="Pang E."/>
            <person name="Cao H."/>
            <person name="Cha H."/>
            <person name="Lin T."/>
            <person name="Zhou Q."/>
            <person name="Shang Y."/>
            <person name="Li Y."/>
            <person name="Ivanov S."/>
            <person name="Sharma T."/>
            <person name="Velzen R.V."/>
            <person name="Ruijter N.D."/>
            <person name="Aanen D.K."/>
            <person name="Win J."/>
            <person name="Kamoun S."/>
            <person name="Bisseling T."/>
            <person name="Huang S."/>
        </authorList>
    </citation>
    <scope>NUCLEOTIDE SEQUENCE [LARGE SCALE GENOMIC DNA]</scope>
    <source>
        <strain evidence="2">DAOM197198w</strain>
    </source>
</reference>
<dbReference type="EMBL" id="JEMT01022853">
    <property type="protein sequence ID" value="EXX64753.1"/>
    <property type="molecule type" value="Genomic_DNA"/>
</dbReference>
<dbReference type="Proteomes" id="UP000022910">
    <property type="component" value="Unassembled WGS sequence"/>
</dbReference>
<proteinExistence type="predicted"/>
<name>A0A015MD73_RHIIW</name>
<accession>A0A015MD73</accession>
<comment type="caution">
    <text evidence="1">The sequence shown here is derived from an EMBL/GenBank/DDBJ whole genome shotgun (WGS) entry which is preliminary data.</text>
</comment>
<evidence type="ECO:0000313" key="1">
    <source>
        <dbReference type="EMBL" id="EXX64753.1"/>
    </source>
</evidence>
<dbReference type="PANTHER" id="PTHR46579">
    <property type="entry name" value="F5/8 TYPE C DOMAIN-CONTAINING PROTEIN-RELATED"/>
    <property type="match status" value="1"/>
</dbReference>
<dbReference type="AlphaFoldDB" id="A0A015MD73"/>